<proteinExistence type="predicted"/>
<dbReference type="AlphaFoldDB" id="A0A644X1V3"/>
<feature type="domain" description="Phage-Barnase-EndoU-ColicinE5/D-RelE-like nuclease" evidence="1">
    <location>
        <begin position="113"/>
        <end position="207"/>
    </location>
</feature>
<organism evidence="2">
    <name type="scientific">bioreactor metagenome</name>
    <dbReference type="NCBI Taxonomy" id="1076179"/>
    <lineage>
        <taxon>unclassified sequences</taxon>
        <taxon>metagenomes</taxon>
        <taxon>ecological metagenomes</taxon>
    </lineage>
</organism>
<evidence type="ECO:0000313" key="2">
    <source>
        <dbReference type="EMBL" id="MPM10132.1"/>
    </source>
</evidence>
<dbReference type="EMBL" id="VSSQ01001655">
    <property type="protein sequence ID" value="MPM10132.1"/>
    <property type="molecule type" value="Genomic_DNA"/>
</dbReference>
<dbReference type="Pfam" id="PF18809">
    <property type="entry name" value="PBECR1"/>
    <property type="match status" value="1"/>
</dbReference>
<accession>A0A644X1V3</accession>
<dbReference type="InterPro" id="IPR041092">
    <property type="entry name" value="PBECR1"/>
</dbReference>
<name>A0A644X1V3_9ZZZZ</name>
<comment type="caution">
    <text evidence="2">The sequence shown here is derived from an EMBL/GenBank/DDBJ whole genome shotgun (WGS) entry which is preliminary data.</text>
</comment>
<reference evidence="2" key="1">
    <citation type="submission" date="2019-08" db="EMBL/GenBank/DDBJ databases">
        <authorList>
            <person name="Kucharzyk K."/>
            <person name="Murdoch R.W."/>
            <person name="Higgins S."/>
            <person name="Loffler F."/>
        </authorList>
    </citation>
    <scope>NUCLEOTIDE SEQUENCE</scope>
</reference>
<sequence>MILVNGRKEKVEGFAPLKNDLAAEIVSDYDRLWERVSKNLKKIVSEKDTYLYNISKLKLKMRMKAASLQLDELSGANDQEIGDFGPIYRQFEKEPKKAIKHLMKVKRGEAVKALYRSDVGYIDIVWGENDPNTNKGFGLKHIIEKHGEEIKQLGFEVADFIPICVQSGVLDAKAKKNKIFLESKMFRIVVKTQFNGKKKTFLLSAFDLRYKK</sequence>
<protein>
    <recommendedName>
        <fullName evidence="1">Phage-Barnase-EndoU-ColicinE5/D-RelE-like nuclease domain-containing protein</fullName>
    </recommendedName>
</protein>
<evidence type="ECO:0000259" key="1">
    <source>
        <dbReference type="Pfam" id="PF18809"/>
    </source>
</evidence>
<gene>
    <name evidence="2" type="ORF">SDC9_56456</name>
</gene>